<evidence type="ECO:0000313" key="3">
    <source>
        <dbReference type="Proteomes" id="UP000664163"/>
    </source>
</evidence>
<dbReference type="Proteomes" id="UP000664163">
    <property type="component" value="Unassembled WGS sequence"/>
</dbReference>
<feature type="region of interest" description="Disordered" evidence="1">
    <location>
        <begin position="363"/>
        <end position="394"/>
    </location>
</feature>
<evidence type="ECO:0000313" key="2">
    <source>
        <dbReference type="EMBL" id="MBO0331971.1"/>
    </source>
</evidence>
<feature type="compositionally biased region" description="Acidic residues" evidence="1">
    <location>
        <begin position="525"/>
        <end position="551"/>
    </location>
</feature>
<dbReference type="InterPro" id="IPR026341">
    <property type="entry name" value="T9SS_type_B"/>
</dbReference>
<evidence type="ECO:0000256" key="1">
    <source>
        <dbReference type="SAM" id="MobiDB-lite"/>
    </source>
</evidence>
<dbReference type="RefSeq" id="WP_207072298.1">
    <property type="nucleotide sequence ID" value="NZ_JAFLND010000005.1"/>
</dbReference>
<dbReference type="Pfam" id="PF13585">
    <property type="entry name" value="CHU_C"/>
    <property type="match status" value="1"/>
</dbReference>
<comment type="caution">
    <text evidence="2">The sequence shown here is derived from an EMBL/GenBank/DDBJ whole genome shotgun (WGS) entry which is preliminary data.</text>
</comment>
<dbReference type="NCBIfam" id="TIGR04131">
    <property type="entry name" value="Bac_Flav_CTERM"/>
    <property type="match status" value="1"/>
</dbReference>
<keyword evidence="3" id="KW-1185">Reference proteome</keyword>
<dbReference type="Gene3D" id="2.60.40.3440">
    <property type="match status" value="2"/>
</dbReference>
<name>A0ABS3F0E1_9FLAO</name>
<reference evidence="2 3" key="1">
    <citation type="submission" date="2021-03" db="EMBL/GenBank/DDBJ databases">
        <title>Muricauda sp. CAU 1631 isolated from Incheon.</title>
        <authorList>
            <person name="Kim W."/>
        </authorList>
    </citation>
    <scope>NUCLEOTIDE SEQUENCE [LARGE SCALE GENOMIC DNA]</scope>
    <source>
        <strain evidence="2 3">CAU 1631</strain>
    </source>
</reference>
<organism evidence="2 3">
    <name type="scientific">[Muricauda] lutisoli</name>
    <dbReference type="NCBI Taxonomy" id="2816035"/>
    <lineage>
        <taxon>Bacteria</taxon>
        <taxon>Pseudomonadati</taxon>
        <taxon>Bacteroidota</taxon>
        <taxon>Flavobacteriia</taxon>
        <taxon>Flavobacteriales</taxon>
        <taxon>Flavobacteriaceae</taxon>
        <taxon>Allomuricauda</taxon>
    </lineage>
</organism>
<gene>
    <name evidence="2" type="ORF">J0X13_15545</name>
</gene>
<protein>
    <submittedName>
        <fullName evidence="2">Gliding motility-associated C-terminal domain-containing protein</fullName>
    </submittedName>
</protein>
<proteinExistence type="predicted"/>
<sequence>MNKDQAILKSKTSYKSLLIGLFISFIGMNLANAQFLLQAPDTGDEYNYQWFEASDTSNVLGTDSFYEATQPGVYFATYDGTLCGSNATGYFILTNCAAPDNEVVLDISASVPSGATVSWTPALSGDQTRPTVTSTQTVMRYVASVTKVGNSMELPRFTVVCMSQAANLLDDVVVVNEDESVNALIFDNDTDLPTTGVLTTTNPSNGAISIDDNGTANDPTDDVVTYTPNPDYNGSDSFDYTICNSSGDCSTATVTVDVLPIVDANDDSVSTDIGVDAIVSWRANDNDIPIIGSITATDPTNGTVILNDNGTANNPSDDDITYIPNLGFTGTDSFDYAVCDSNGNCSTATVTVIVSPSGIDLDSDNDGIVDNFEDLNADNDDDPSTNPTDTDGDGIPDYLDIDSDNDGIPDNVEAQLALGYIPPSLVDANGNGLDDAYETDGNIGLIPIDSDNDGLPDYVDDDSDNDNVPDAIEGHDHDHDGVPEVTWIGSDKDNDGLDDAYEGETVIDIDVNDEMDDPNTALPDNDTDGIPDFRDSDDDDDGIETMDEDMNGDGNYANDDSNEDGIPNYLDPDLGELTAGEEEVDVINVITPNGDGVHDTLEIRGLENYPSNTVRIYNRWGVMVYQTRAYNTSGNVFDGTSQGRVTVDQENKLPVGTYFYVIDYQDQGGNMKQLTGYIYINR</sequence>
<feature type="region of interest" description="Disordered" evidence="1">
    <location>
        <begin position="511"/>
        <end position="567"/>
    </location>
</feature>
<dbReference type="EMBL" id="JAFLND010000005">
    <property type="protein sequence ID" value="MBO0331971.1"/>
    <property type="molecule type" value="Genomic_DNA"/>
</dbReference>
<accession>A0ABS3F0E1</accession>
<dbReference type="Pfam" id="PF17963">
    <property type="entry name" value="Big_9"/>
    <property type="match status" value="2"/>
</dbReference>
<feature type="compositionally biased region" description="Acidic residues" evidence="1">
    <location>
        <begin position="363"/>
        <end position="383"/>
    </location>
</feature>